<feature type="transmembrane region" description="Helical" evidence="7">
    <location>
        <begin position="277"/>
        <end position="310"/>
    </location>
</feature>
<keyword evidence="6 7" id="KW-0472">Membrane</keyword>
<feature type="transmembrane region" description="Helical" evidence="7">
    <location>
        <begin position="136"/>
        <end position="155"/>
    </location>
</feature>
<evidence type="ECO:0000256" key="6">
    <source>
        <dbReference type="ARBA" id="ARBA00023136"/>
    </source>
</evidence>
<dbReference type="STRING" id="376489.A5892_12140"/>
<keyword evidence="2 7" id="KW-1003">Cell membrane</keyword>
<dbReference type="KEGG" id="haa:A5892_12140"/>
<dbReference type="GO" id="GO:0005886">
    <property type="term" value="C:plasma membrane"/>
    <property type="evidence" value="ECO:0007669"/>
    <property type="project" value="UniProtKB-SubCell"/>
</dbReference>
<dbReference type="AlphaFoldDB" id="A0A172YGE2"/>
<dbReference type="Proteomes" id="UP000077875">
    <property type="component" value="Chromosome"/>
</dbReference>
<evidence type="ECO:0000256" key="5">
    <source>
        <dbReference type="ARBA" id="ARBA00022989"/>
    </source>
</evidence>
<evidence type="ECO:0000256" key="2">
    <source>
        <dbReference type="ARBA" id="ARBA00022475"/>
    </source>
</evidence>
<keyword evidence="10" id="KW-1185">Reference proteome</keyword>
<evidence type="ECO:0000256" key="3">
    <source>
        <dbReference type="ARBA" id="ARBA00022519"/>
    </source>
</evidence>
<organism evidence="9 10">
    <name type="scientific">Halotalea alkalilenta</name>
    <dbReference type="NCBI Taxonomy" id="376489"/>
    <lineage>
        <taxon>Bacteria</taxon>
        <taxon>Pseudomonadati</taxon>
        <taxon>Pseudomonadota</taxon>
        <taxon>Gammaproteobacteria</taxon>
        <taxon>Oceanospirillales</taxon>
        <taxon>Halomonadaceae</taxon>
        <taxon>Halotalea</taxon>
    </lineage>
</organism>
<proteinExistence type="inferred from homology"/>
<feature type="transmembrane region" description="Helical" evidence="7">
    <location>
        <begin position="71"/>
        <end position="93"/>
    </location>
</feature>
<gene>
    <name evidence="9" type="ORF">A5892_12140</name>
</gene>
<dbReference type="EMBL" id="CP015243">
    <property type="protein sequence ID" value="ANF58122.1"/>
    <property type="molecule type" value="Genomic_DNA"/>
</dbReference>
<evidence type="ECO:0000256" key="7">
    <source>
        <dbReference type="HAMAP-Rule" id="MF_00672"/>
    </source>
</evidence>
<reference evidence="9 10" key="1">
    <citation type="submission" date="2016-04" db="EMBL/GenBank/DDBJ databases">
        <title>Complete Genome Sequence of Halotalea alkalilenta IHB B 13600.</title>
        <authorList>
            <person name="Swarnkar M.K."/>
            <person name="Sharma A."/>
            <person name="Kaushal K."/>
            <person name="Soni R."/>
            <person name="Rana S."/>
            <person name="Singh A.K."/>
            <person name="Gulati A."/>
        </authorList>
    </citation>
    <scope>NUCLEOTIDE SEQUENCE [LARGE SCALE GENOMIC DNA]</scope>
    <source>
        <strain evidence="9 10">IHB B 13600</strain>
    </source>
</reference>
<dbReference type="NCBIfam" id="TIGR00765">
    <property type="entry name" value="yihY_not_rbn"/>
    <property type="match status" value="1"/>
</dbReference>
<dbReference type="InterPro" id="IPR017039">
    <property type="entry name" value="Virul_fac_BrkB"/>
</dbReference>
<dbReference type="Pfam" id="PF03631">
    <property type="entry name" value="Virul_fac_BrkB"/>
    <property type="match status" value="1"/>
</dbReference>
<feature type="region of interest" description="Disordered" evidence="8">
    <location>
        <begin position="442"/>
        <end position="466"/>
    </location>
</feature>
<dbReference type="InterPro" id="IPR023679">
    <property type="entry name" value="UPF0761_bac"/>
</dbReference>
<feature type="transmembrane region" description="Helical" evidence="7">
    <location>
        <begin position="216"/>
        <end position="237"/>
    </location>
</feature>
<dbReference type="HAMAP" id="MF_00672">
    <property type="entry name" value="UPF0761"/>
    <property type="match status" value="1"/>
</dbReference>
<comment type="similarity">
    <text evidence="7">Belongs to the UPF0761 family.</text>
</comment>
<feature type="transmembrane region" description="Helical" evidence="7">
    <location>
        <begin position="176"/>
        <end position="196"/>
    </location>
</feature>
<keyword evidence="5 7" id="KW-1133">Transmembrane helix</keyword>
<keyword evidence="3" id="KW-0997">Cell inner membrane</keyword>
<protein>
    <recommendedName>
        <fullName evidence="7">UPF0761 membrane protein A5892_12140</fullName>
    </recommendedName>
</protein>
<sequence length="466" mass="51849">MATRGLLALRAGVVDPTPAWTHRSRGSNMRLNWLHRLAALPLARGQDQRRLGEAVAQLYSRFMRHSGFKTAASLTYTTLFAVVPLSTVLYSMLAAVPEFQGVGEQVQGYLFQQFVPATGQVVLEQLNNFSSQARNLTFVGLGFLFITAVMMMVTIEQAFNDIWQVGSSRSGVSSFLMYWAVLTLGPLLIGAAFVISSYVASLRLFSDAVAGVSNDMLLSLLSPLLSFLAFLFIYMVIPNYRVRLHHAAAGAVLTALLIELAKFGFGLYVANFPSYQLIYGAFAAVPLFLLWIYTSWLIILLGAEFIAWLAETQRGEWRRFAPLWQALAVLAWLHEAHRKGESVSSKVLVRRIGGGYRSLMSPMVERGWIAEMEGARWVLAQSLETLPLWRVIEELPWPLPLEAAPSELLPSFGAERLNEKLLAYREQSRAQLDTPVATLFEPAQSAPEMPDSIRQIAHSPAQETDH</sequence>
<evidence type="ECO:0000313" key="10">
    <source>
        <dbReference type="Proteomes" id="UP000077875"/>
    </source>
</evidence>
<comment type="subcellular location">
    <subcellularLocation>
        <location evidence="1 7">Cell membrane</location>
        <topology evidence="1 7">Multi-pass membrane protein</topology>
    </subcellularLocation>
</comment>
<evidence type="ECO:0000256" key="8">
    <source>
        <dbReference type="SAM" id="MobiDB-lite"/>
    </source>
</evidence>
<name>A0A172YGE2_9GAMM</name>
<evidence type="ECO:0000256" key="4">
    <source>
        <dbReference type="ARBA" id="ARBA00022692"/>
    </source>
</evidence>
<feature type="transmembrane region" description="Helical" evidence="7">
    <location>
        <begin position="249"/>
        <end position="271"/>
    </location>
</feature>
<keyword evidence="4 7" id="KW-0812">Transmembrane</keyword>
<evidence type="ECO:0000256" key="1">
    <source>
        <dbReference type="ARBA" id="ARBA00004651"/>
    </source>
</evidence>
<evidence type="ECO:0000313" key="9">
    <source>
        <dbReference type="EMBL" id="ANF58122.1"/>
    </source>
</evidence>
<dbReference type="PANTHER" id="PTHR30213">
    <property type="entry name" value="INNER MEMBRANE PROTEIN YHJD"/>
    <property type="match status" value="1"/>
</dbReference>
<dbReference type="PANTHER" id="PTHR30213:SF0">
    <property type="entry name" value="UPF0761 MEMBRANE PROTEIN YIHY"/>
    <property type="match status" value="1"/>
</dbReference>
<accession>A0A172YGE2</accession>